<organism evidence="1 2">
    <name type="scientific">[Emmonsia] crescens</name>
    <dbReference type="NCBI Taxonomy" id="73230"/>
    <lineage>
        <taxon>Eukaryota</taxon>
        <taxon>Fungi</taxon>
        <taxon>Dikarya</taxon>
        <taxon>Ascomycota</taxon>
        <taxon>Pezizomycotina</taxon>
        <taxon>Eurotiomycetes</taxon>
        <taxon>Eurotiomycetidae</taxon>
        <taxon>Onygenales</taxon>
        <taxon>Ajellomycetaceae</taxon>
        <taxon>Emergomyces</taxon>
    </lineage>
</organism>
<protein>
    <submittedName>
        <fullName evidence="1">Uncharacterized protein</fullName>
    </submittedName>
</protein>
<sequence length="106" mass="11883">MASIRRGILATGTMRIDKFPKETVPQLRKLQELYARTDPIVHAEFIVGHCKVDNVESHSTYAHPNPAIAHGISIGAMRSVLLFGPEQSAQDVIKRYEGLLRGERKF</sequence>
<dbReference type="VEuPathDB" id="FungiDB:EMCG_05679"/>
<dbReference type="Proteomes" id="UP000034164">
    <property type="component" value="Unassembled WGS sequence"/>
</dbReference>
<evidence type="ECO:0000313" key="1">
    <source>
        <dbReference type="EMBL" id="KKZ68708.1"/>
    </source>
</evidence>
<dbReference type="EMBL" id="LCZI01000062">
    <property type="protein sequence ID" value="KKZ68708.1"/>
    <property type="molecule type" value="Genomic_DNA"/>
</dbReference>
<accession>A0A0G2IDR3</accession>
<dbReference type="OrthoDB" id="3800761at2759"/>
<evidence type="ECO:0000313" key="2">
    <source>
        <dbReference type="Proteomes" id="UP000034164"/>
    </source>
</evidence>
<reference evidence="2" key="1">
    <citation type="journal article" date="2015" name="PLoS Genet.">
        <title>The dynamic genome and transcriptome of the human fungal pathogen Blastomyces and close relative Emmonsia.</title>
        <authorList>
            <person name="Munoz J.F."/>
            <person name="Gauthier G.M."/>
            <person name="Desjardins C.A."/>
            <person name="Gallo J.E."/>
            <person name="Holder J."/>
            <person name="Sullivan T.D."/>
            <person name="Marty A.J."/>
            <person name="Carmen J.C."/>
            <person name="Chen Z."/>
            <person name="Ding L."/>
            <person name="Gujja S."/>
            <person name="Magrini V."/>
            <person name="Misas E."/>
            <person name="Mitreva M."/>
            <person name="Priest M."/>
            <person name="Saif S."/>
            <person name="Whiston E.A."/>
            <person name="Young S."/>
            <person name="Zeng Q."/>
            <person name="Goldman W.E."/>
            <person name="Mardis E.R."/>
            <person name="Taylor J.W."/>
            <person name="McEwen J.G."/>
            <person name="Clay O.K."/>
            <person name="Klein B.S."/>
            <person name="Cuomo C.A."/>
        </authorList>
    </citation>
    <scope>NUCLEOTIDE SEQUENCE [LARGE SCALE GENOMIC DNA]</scope>
    <source>
        <strain evidence="2">UAMH 3008</strain>
    </source>
</reference>
<proteinExistence type="predicted"/>
<name>A0A0G2IDR3_9EURO</name>
<dbReference type="AlphaFoldDB" id="A0A0G2IDR3"/>
<comment type="caution">
    <text evidence="1">The sequence shown here is derived from an EMBL/GenBank/DDBJ whole genome shotgun (WGS) entry which is preliminary data.</text>
</comment>
<gene>
    <name evidence="1" type="ORF">EMCG_05679</name>
</gene>